<reference evidence="2 3" key="1">
    <citation type="submission" date="2018-11" db="EMBL/GenBank/DDBJ databases">
        <authorList>
            <consortium name="Pathogen Informatics"/>
        </authorList>
    </citation>
    <scope>NUCLEOTIDE SEQUENCE [LARGE SCALE GENOMIC DNA]</scope>
</reference>
<feature type="domain" description="AMP-dependent synthetase/ligase" evidence="1">
    <location>
        <begin position="47"/>
        <end position="299"/>
    </location>
</feature>
<protein>
    <recommendedName>
        <fullName evidence="1">AMP-dependent synthetase/ligase domain-containing protein</fullName>
    </recommendedName>
</protein>
<dbReference type="Proteomes" id="UP000281553">
    <property type="component" value="Unassembled WGS sequence"/>
</dbReference>
<evidence type="ECO:0000259" key="1">
    <source>
        <dbReference type="Pfam" id="PF00501"/>
    </source>
</evidence>
<dbReference type="PANTHER" id="PTHR44394:SF1">
    <property type="entry name" value="BETA-ALANINE-ACTIVATING ENZYME"/>
    <property type="match status" value="1"/>
</dbReference>
<dbReference type="OrthoDB" id="416786at2759"/>
<gene>
    <name evidence="2" type="ORF">DILT_LOCUS1805</name>
</gene>
<evidence type="ECO:0000313" key="2">
    <source>
        <dbReference type="EMBL" id="VDK50724.1"/>
    </source>
</evidence>
<dbReference type="PANTHER" id="PTHR44394">
    <property type="entry name" value="BETA-ALANINE-ACTIVATING ENZYME"/>
    <property type="match status" value="1"/>
</dbReference>
<accession>A0A3P6S3C2</accession>
<organism evidence="2 3">
    <name type="scientific">Dibothriocephalus latus</name>
    <name type="common">Fish tapeworm</name>
    <name type="synonym">Diphyllobothrium latum</name>
    <dbReference type="NCBI Taxonomy" id="60516"/>
    <lineage>
        <taxon>Eukaryota</taxon>
        <taxon>Metazoa</taxon>
        <taxon>Spiralia</taxon>
        <taxon>Lophotrochozoa</taxon>
        <taxon>Platyhelminthes</taxon>
        <taxon>Cestoda</taxon>
        <taxon>Eucestoda</taxon>
        <taxon>Diphyllobothriidea</taxon>
        <taxon>Diphyllobothriidae</taxon>
        <taxon>Dibothriocephalus</taxon>
    </lineage>
</organism>
<proteinExistence type="predicted"/>
<keyword evidence="3" id="KW-1185">Reference proteome</keyword>
<dbReference type="InterPro" id="IPR042099">
    <property type="entry name" value="ANL_N_sf"/>
</dbReference>
<dbReference type="InterPro" id="IPR052091">
    <property type="entry name" value="Beta-ala_Activ/Resist"/>
</dbReference>
<evidence type="ECO:0000313" key="3">
    <source>
        <dbReference type="Proteomes" id="UP000281553"/>
    </source>
</evidence>
<dbReference type="InterPro" id="IPR000873">
    <property type="entry name" value="AMP-dep_synth/lig_dom"/>
</dbReference>
<dbReference type="AlphaFoldDB" id="A0A3P6S3C2"/>
<dbReference type="EMBL" id="UYRU01015034">
    <property type="protein sequence ID" value="VDK50724.1"/>
    <property type="molecule type" value="Genomic_DNA"/>
</dbReference>
<sequence>MSNQGTEPSGLINSSELFSWEYVKNLRDESHCNAIQDCHPLFATVTDPVILVLFTSGSTSPTPKGVALRNCQLMNRLAWQWSPASPLADLTGPSLTKTSWLFVDAFTEVFGALLAGRPLLLPLSSRGHLSTVQVFTDATLLANLVQKFAIVQLTVVPEQLKSWLIQLEASTDRDLIDHFSSLEVLVVSGQLLPVRLATDAFRIFGEVGRLRLVNLYGSTEVAGDVTVAVFDSLEEVLASREAESSAEADGAFFLPVGLPIQNCEVYVLTRRSDEGNESDELRVLPRGETGEVYVSGAAVCADGKIYAAPLK</sequence>
<dbReference type="GO" id="GO:0043041">
    <property type="term" value="P:amino acid activation for nonribosomal peptide biosynthetic process"/>
    <property type="evidence" value="ECO:0007669"/>
    <property type="project" value="TreeGrafter"/>
</dbReference>
<name>A0A3P6S3C2_DIBLA</name>
<dbReference type="SUPFAM" id="SSF56801">
    <property type="entry name" value="Acetyl-CoA synthetase-like"/>
    <property type="match status" value="1"/>
</dbReference>
<dbReference type="Pfam" id="PF00501">
    <property type="entry name" value="AMP-binding"/>
    <property type="match status" value="1"/>
</dbReference>
<dbReference type="Gene3D" id="3.40.50.12780">
    <property type="entry name" value="N-terminal domain of ligase-like"/>
    <property type="match status" value="1"/>
</dbReference>